<dbReference type="AlphaFoldDB" id="A0A9N9PJS4"/>
<proteinExistence type="predicted"/>
<organism evidence="1 2">
    <name type="scientific">Hymenoscyphus fraxineus</name>
    <dbReference type="NCBI Taxonomy" id="746836"/>
    <lineage>
        <taxon>Eukaryota</taxon>
        <taxon>Fungi</taxon>
        <taxon>Dikarya</taxon>
        <taxon>Ascomycota</taxon>
        <taxon>Pezizomycotina</taxon>
        <taxon>Leotiomycetes</taxon>
        <taxon>Helotiales</taxon>
        <taxon>Helotiaceae</taxon>
        <taxon>Hymenoscyphus</taxon>
    </lineage>
</organism>
<dbReference type="EMBL" id="CAJVRL010000069">
    <property type="protein sequence ID" value="CAG8956149.1"/>
    <property type="molecule type" value="Genomic_DNA"/>
</dbReference>
<protein>
    <submittedName>
        <fullName evidence="1">Uncharacterized protein</fullName>
    </submittedName>
</protein>
<gene>
    <name evidence="1" type="ORF">HYFRA_00012066</name>
</gene>
<keyword evidence="2" id="KW-1185">Reference proteome</keyword>
<comment type="caution">
    <text evidence="1">The sequence shown here is derived from an EMBL/GenBank/DDBJ whole genome shotgun (WGS) entry which is preliminary data.</text>
</comment>
<evidence type="ECO:0000313" key="1">
    <source>
        <dbReference type="EMBL" id="CAG8956149.1"/>
    </source>
</evidence>
<name>A0A9N9PJS4_9HELO</name>
<dbReference type="Proteomes" id="UP000696280">
    <property type="component" value="Unassembled WGS sequence"/>
</dbReference>
<reference evidence="1" key="1">
    <citation type="submission" date="2021-07" db="EMBL/GenBank/DDBJ databases">
        <authorList>
            <person name="Durling M."/>
        </authorList>
    </citation>
    <scope>NUCLEOTIDE SEQUENCE</scope>
</reference>
<accession>A0A9N9PJS4</accession>
<evidence type="ECO:0000313" key="2">
    <source>
        <dbReference type="Proteomes" id="UP000696280"/>
    </source>
</evidence>
<sequence length="72" mass="7808">MCGEVSTFHLPHGGVWVCAESWPLSGKPKHTIQAHKPEAIINQQATSITSTITPTYSGTGLVDHHNRRQCGT</sequence>